<name>A0A2P5X0Z2_GOSBA</name>
<gene>
    <name evidence="1" type="ORF">GOBAR_AA23697</name>
</gene>
<proteinExistence type="predicted"/>
<reference evidence="1 2" key="1">
    <citation type="submission" date="2015-01" db="EMBL/GenBank/DDBJ databases">
        <title>Genome of allotetraploid Gossypium barbadense reveals genomic plasticity and fiber elongation in cotton evolution.</title>
        <authorList>
            <person name="Chen X."/>
            <person name="Liu X."/>
            <person name="Zhao B."/>
            <person name="Zheng H."/>
            <person name="Hu Y."/>
            <person name="Lu G."/>
            <person name="Yang C."/>
            <person name="Chen J."/>
            <person name="Shan C."/>
            <person name="Zhang L."/>
            <person name="Zhou Y."/>
            <person name="Wang L."/>
            <person name="Guo W."/>
            <person name="Bai Y."/>
            <person name="Ruan J."/>
            <person name="Shangguan X."/>
            <person name="Mao Y."/>
            <person name="Jiang J."/>
            <person name="Zhu Y."/>
            <person name="Lei J."/>
            <person name="Kang H."/>
            <person name="Chen S."/>
            <person name="He X."/>
            <person name="Wang R."/>
            <person name="Wang Y."/>
            <person name="Chen J."/>
            <person name="Wang L."/>
            <person name="Yu S."/>
            <person name="Wang B."/>
            <person name="Wei J."/>
            <person name="Song S."/>
            <person name="Lu X."/>
            <person name="Gao Z."/>
            <person name="Gu W."/>
            <person name="Deng X."/>
            <person name="Ma D."/>
            <person name="Wang S."/>
            <person name="Liang W."/>
            <person name="Fang L."/>
            <person name="Cai C."/>
            <person name="Zhu X."/>
            <person name="Zhou B."/>
            <person name="Zhang Y."/>
            <person name="Chen Z."/>
            <person name="Xu S."/>
            <person name="Zhu R."/>
            <person name="Wang S."/>
            <person name="Zhang T."/>
            <person name="Zhao G."/>
        </authorList>
    </citation>
    <scope>NUCLEOTIDE SEQUENCE [LARGE SCALE GENOMIC DNA]</scope>
    <source>
        <strain evidence="2">cv. Xinhai21</strain>
        <tissue evidence="1">Leaf</tissue>
    </source>
</reference>
<dbReference type="EMBL" id="KZ665959">
    <property type="protein sequence ID" value="PPR96965.1"/>
    <property type="molecule type" value="Genomic_DNA"/>
</dbReference>
<dbReference type="Proteomes" id="UP000239757">
    <property type="component" value="Unassembled WGS sequence"/>
</dbReference>
<evidence type="ECO:0000313" key="2">
    <source>
        <dbReference type="Proteomes" id="UP000239757"/>
    </source>
</evidence>
<sequence>MNYVGPFFNVSRSSFNIYSPSGYDWEAFKNELTNSGSFYLPPQTSQFANECAEEVNVVGTFDDGALEIFQEGVTATATVVMLLKGNYYEPSS</sequence>
<protein>
    <submittedName>
        <fullName evidence="1">Uncharacterized protein</fullName>
    </submittedName>
</protein>
<organism evidence="1 2">
    <name type="scientific">Gossypium barbadense</name>
    <name type="common">Sea Island cotton</name>
    <name type="synonym">Hibiscus barbadensis</name>
    <dbReference type="NCBI Taxonomy" id="3634"/>
    <lineage>
        <taxon>Eukaryota</taxon>
        <taxon>Viridiplantae</taxon>
        <taxon>Streptophyta</taxon>
        <taxon>Embryophyta</taxon>
        <taxon>Tracheophyta</taxon>
        <taxon>Spermatophyta</taxon>
        <taxon>Magnoliopsida</taxon>
        <taxon>eudicotyledons</taxon>
        <taxon>Gunneridae</taxon>
        <taxon>Pentapetalae</taxon>
        <taxon>rosids</taxon>
        <taxon>malvids</taxon>
        <taxon>Malvales</taxon>
        <taxon>Malvaceae</taxon>
        <taxon>Malvoideae</taxon>
        <taxon>Gossypium</taxon>
    </lineage>
</organism>
<dbReference type="AlphaFoldDB" id="A0A2P5X0Z2"/>
<accession>A0A2P5X0Z2</accession>
<evidence type="ECO:0000313" key="1">
    <source>
        <dbReference type="EMBL" id="PPR96965.1"/>
    </source>
</evidence>